<name>A0A136JDF9_9PEZI</name>
<dbReference type="Pfam" id="PF10521">
    <property type="entry name" value="Tti2"/>
    <property type="match status" value="1"/>
</dbReference>
<evidence type="ECO:0000313" key="3">
    <source>
        <dbReference type="EMBL" id="KXJ95203.1"/>
    </source>
</evidence>
<evidence type="ECO:0000313" key="4">
    <source>
        <dbReference type="Proteomes" id="UP000070501"/>
    </source>
</evidence>
<sequence>MALEAAFEAFRATAPSERSIADLSSIPNEVTLQDINELIRAHGQDDALNTLRTAQAVLDARPGLVSNASAPELLTETLSLLADVLKPDLDATQDGDHTNYDDLSLRASIGIDTIHLISSQDGVVLPPAAIIALAAYTNQDDRWSSPDLAESAQELLHTAFEDVTSGQRLQTLILDQILQALIRPLFSKSRPATVTASGRKAEFVQPSRYDNLDADAEAKKPWKYQQRYAITVFGWAVEQIDTETLRKNWHQFTPVLLTLLDDTSSTPLKLRALAIFQTFWAKCPSEIMRQTGLSQVFEDAIFPAVLYLPNLTPEDESVQVLNATYPALLAIVGGIDPDYKTSTPQSGCLDKYDERQRKLLHRIVREGILTAYEHSGEHIRIVEVLCRQLQCVVNGMGVLAVKHLKNMIPMLSAIISDPFATSHTPSLAAALDALSAVQATCWPRIPYYANNLIKTLMLCWISAEEAVEEREGEARKNRPSRVEMTTAADLRGIMDKLTHNAQMLDAILVANAADGEEAAATASSSSDAPAAAGKAARSSASAGKVPSVTPGVDGEAEEESPGFRATLAERVQPLVEKHASLGRLFLTSYEGA</sequence>
<evidence type="ECO:0000256" key="1">
    <source>
        <dbReference type="ARBA" id="ARBA00034736"/>
    </source>
</evidence>
<dbReference type="PANTHER" id="PTHR32226">
    <property type="entry name" value="TELO2-INTERACTING PROTEIN 2"/>
    <property type="match status" value="1"/>
</dbReference>
<evidence type="ECO:0008006" key="5">
    <source>
        <dbReference type="Google" id="ProtNLM"/>
    </source>
</evidence>
<dbReference type="AlphaFoldDB" id="A0A136JDF9"/>
<dbReference type="STRING" id="196109.A0A136JDF9"/>
<dbReference type="GO" id="GO:0005829">
    <property type="term" value="C:cytosol"/>
    <property type="evidence" value="ECO:0007669"/>
    <property type="project" value="TreeGrafter"/>
</dbReference>
<keyword evidence="4" id="KW-1185">Reference proteome</keyword>
<evidence type="ECO:0000256" key="2">
    <source>
        <dbReference type="SAM" id="MobiDB-lite"/>
    </source>
</evidence>
<gene>
    <name evidence="3" type="ORF">Micbo1qcDRAFT_230497</name>
</gene>
<proteinExistence type="inferred from homology"/>
<dbReference type="SUPFAM" id="SSF48371">
    <property type="entry name" value="ARM repeat"/>
    <property type="match status" value="1"/>
</dbReference>
<dbReference type="InterPro" id="IPR016024">
    <property type="entry name" value="ARM-type_fold"/>
</dbReference>
<protein>
    <recommendedName>
        <fullName evidence="5">Armadillo-type protein</fullName>
    </recommendedName>
</protein>
<dbReference type="OrthoDB" id="6417021at2759"/>
<reference evidence="4" key="1">
    <citation type="submission" date="2016-02" db="EMBL/GenBank/DDBJ databases">
        <title>Draft genome sequence of Microdochium bolleyi, a fungal endophyte of beachgrass.</title>
        <authorList>
            <consortium name="DOE Joint Genome Institute"/>
            <person name="David A.S."/>
            <person name="May G."/>
            <person name="Haridas S."/>
            <person name="Lim J."/>
            <person name="Wang M."/>
            <person name="Labutti K."/>
            <person name="Lipzen A."/>
            <person name="Barry K."/>
            <person name="Grigoriev I.V."/>
        </authorList>
    </citation>
    <scope>NUCLEOTIDE SEQUENCE [LARGE SCALE GENOMIC DNA]</scope>
    <source>
        <strain evidence="4">J235TASD1</strain>
    </source>
</reference>
<comment type="similarity">
    <text evidence="1">Belongs to the TTI2 family.</text>
</comment>
<dbReference type="Proteomes" id="UP000070501">
    <property type="component" value="Unassembled WGS sequence"/>
</dbReference>
<accession>A0A136JDF9</accession>
<feature type="compositionally biased region" description="Low complexity" evidence="2">
    <location>
        <begin position="520"/>
        <end position="542"/>
    </location>
</feature>
<dbReference type="PANTHER" id="PTHR32226:SF2">
    <property type="entry name" value="TELO2-INTERACTING PROTEIN 2"/>
    <property type="match status" value="1"/>
</dbReference>
<dbReference type="EMBL" id="KQ964246">
    <property type="protein sequence ID" value="KXJ95203.1"/>
    <property type="molecule type" value="Genomic_DNA"/>
</dbReference>
<dbReference type="GO" id="GO:0005634">
    <property type="term" value="C:nucleus"/>
    <property type="evidence" value="ECO:0007669"/>
    <property type="project" value="TreeGrafter"/>
</dbReference>
<dbReference type="InParanoid" id="A0A136JDF9"/>
<organism evidence="3 4">
    <name type="scientific">Microdochium bolleyi</name>
    <dbReference type="NCBI Taxonomy" id="196109"/>
    <lineage>
        <taxon>Eukaryota</taxon>
        <taxon>Fungi</taxon>
        <taxon>Dikarya</taxon>
        <taxon>Ascomycota</taxon>
        <taxon>Pezizomycotina</taxon>
        <taxon>Sordariomycetes</taxon>
        <taxon>Xylariomycetidae</taxon>
        <taxon>Xylariales</taxon>
        <taxon>Microdochiaceae</taxon>
        <taxon>Microdochium</taxon>
    </lineage>
</organism>
<dbReference type="InterPro" id="IPR018870">
    <property type="entry name" value="Tti2"/>
</dbReference>
<feature type="region of interest" description="Disordered" evidence="2">
    <location>
        <begin position="520"/>
        <end position="564"/>
    </location>
</feature>
<dbReference type="GO" id="GO:0110078">
    <property type="term" value="C:TTT Hsp90 cochaperone complex"/>
    <property type="evidence" value="ECO:0007669"/>
    <property type="project" value="InterPro"/>
</dbReference>